<dbReference type="RefSeq" id="WP_181866831.1">
    <property type="nucleotide sequence ID" value="NZ_JACEQY010000039.1"/>
</dbReference>
<protein>
    <submittedName>
        <fullName evidence="1">Nucleotidyl transferase AbiEii/AbiGii toxin family protein</fullName>
    </submittedName>
</protein>
<dbReference type="GO" id="GO:0016740">
    <property type="term" value="F:transferase activity"/>
    <property type="evidence" value="ECO:0007669"/>
    <property type="project" value="UniProtKB-KW"/>
</dbReference>
<keyword evidence="2" id="KW-1185">Reference proteome</keyword>
<gene>
    <name evidence="1" type="ORF">H1V43_28985</name>
</gene>
<proteinExistence type="predicted"/>
<dbReference type="AlphaFoldDB" id="A0A7W2HIQ1"/>
<sequence>MNLDEVPAHHRRLLTDALQLGSRYGLALMGGYAVQAHGLVHRPSQDLDFATVHPAPLQEIITTLTSGLTARGWDITVIDIQPLKARFLAADPTSGHACEVDVLKEALWRPPVVLDVGPVLALEDLIGTKVRALADRGLPRDFIDVHAARDLYTTADLENLGARHPDEFDLTELHDRLETLEWVSDTEFTAYGLTTEQITALRAWAQEWLDDLAQRLAEGCGCR</sequence>
<name>A0A7W2HIQ1_9ACTN</name>
<dbReference type="EMBL" id="JACEQY010000039">
    <property type="protein sequence ID" value="MBA4865307.1"/>
    <property type="molecule type" value="Genomic_DNA"/>
</dbReference>
<dbReference type="Proteomes" id="UP000586976">
    <property type="component" value="Unassembled WGS sequence"/>
</dbReference>
<comment type="caution">
    <text evidence="1">The sequence shown here is derived from an EMBL/GenBank/DDBJ whole genome shotgun (WGS) entry which is preliminary data.</text>
</comment>
<dbReference type="InterPro" id="IPR014942">
    <property type="entry name" value="AbiEii"/>
</dbReference>
<accession>A0A7W2HIQ1</accession>
<dbReference type="Pfam" id="PF08843">
    <property type="entry name" value="AbiEii"/>
    <property type="match status" value="1"/>
</dbReference>
<evidence type="ECO:0000313" key="1">
    <source>
        <dbReference type="EMBL" id="MBA4865307.1"/>
    </source>
</evidence>
<evidence type="ECO:0000313" key="2">
    <source>
        <dbReference type="Proteomes" id="UP000586976"/>
    </source>
</evidence>
<keyword evidence="1" id="KW-0808">Transferase</keyword>
<organism evidence="1 2">
    <name type="scientific">Streptomyces himalayensis subsp. aureolus</name>
    <dbReference type="NCBI Taxonomy" id="2758039"/>
    <lineage>
        <taxon>Bacteria</taxon>
        <taxon>Bacillati</taxon>
        <taxon>Actinomycetota</taxon>
        <taxon>Actinomycetes</taxon>
        <taxon>Kitasatosporales</taxon>
        <taxon>Streptomycetaceae</taxon>
        <taxon>Streptomyces</taxon>
        <taxon>Streptomyces himalayensis</taxon>
    </lineage>
</organism>
<reference evidence="1 2" key="1">
    <citation type="submission" date="2020-07" db="EMBL/GenBank/DDBJ databases">
        <title>Streptomyces isolated from Indian soil.</title>
        <authorList>
            <person name="Mandal S."/>
            <person name="Maiti P.K."/>
        </authorList>
    </citation>
    <scope>NUCLEOTIDE SEQUENCE [LARGE SCALE GENOMIC DNA]</scope>
    <source>
        <strain evidence="1 2">PSKA54</strain>
    </source>
</reference>